<accession>A0ABD0VKE7</accession>
<dbReference type="AlphaFoldDB" id="A0ABD0VKE7"/>
<sequence>MSPKEAKSNTGEGPEKRTEGRWVFPVVYSVSPLVAWFPCHLYSFLAIYLIFLVAAQFPYCWLLGMANNVGMPRQRRVRRHMEREQQEKSIPDLPQSISALGVVHSAANLYMPAKCPFFIYTMSSRTGLPEALVVDHIRSSYYSLGGEVVFIYEHFHLTIGEMIVTLQDLQVLLGIRVDCPVVVGLIIVSTILHWESWLDCYNELLNGHSDPDVVYHDPRDDDMQASFKMGTSLMDLLLQLHKLHWTYYRNSYDDMNSAMFVQYMRPNNIYMIGSGGFQQGVNRQCSICSSLQRAISVYEAYMCIHCRMSSTSTGLILTAPTQRLTFSKLLLSCKWSEDSIYEILADNTMAYRDGLRESQVIDEIVKLSNRVERSVYINCSAFDTHEDQTTHTQRTQRDINRPQGSRRSTSDAPTNLVEDHTQRSALQAPRRSTDVSLHTDDVKPPRHSMYVGSDAYGMPSTFDFGEPPMA</sequence>
<reference evidence="3 4" key="1">
    <citation type="journal article" date="2024" name="Plant Biotechnol. J.">
        <title>Dendrobium thyrsiflorum genome and its molecular insights into genes involved in important horticultural traits.</title>
        <authorList>
            <person name="Chen B."/>
            <person name="Wang J.Y."/>
            <person name="Zheng P.J."/>
            <person name="Li K.L."/>
            <person name="Liang Y.M."/>
            <person name="Chen X.F."/>
            <person name="Zhang C."/>
            <person name="Zhao X."/>
            <person name="He X."/>
            <person name="Zhang G.Q."/>
            <person name="Liu Z.J."/>
            <person name="Xu Q."/>
        </authorList>
    </citation>
    <scope>NUCLEOTIDE SEQUENCE [LARGE SCALE GENOMIC DNA]</scope>
    <source>
        <strain evidence="3">GZMU011</strain>
    </source>
</reference>
<feature type="compositionally biased region" description="Basic and acidic residues" evidence="1">
    <location>
        <begin position="431"/>
        <end position="444"/>
    </location>
</feature>
<evidence type="ECO:0000313" key="3">
    <source>
        <dbReference type="EMBL" id="KAL0923002.1"/>
    </source>
</evidence>
<gene>
    <name evidence="3" type="ORF">M5K25_007043</name>
</gene>
<feature type="transmembrane region" description="Helical" evidence="2">
    <location>
        <begin position="21"/>
        <end position="38"/>
    </location>
</feature>
<keyword evidence="4" id="KW-1185">Reference proteome</keyword>
<proteinExistence type="predicted"/>
<evidence type="ECO:0000313" key="4">
    <source>
        <dbReference type="Proteomes" id="UP001552299"/>
    </source>
</evidence>
<name>A0ABD0VKE7_DENTH</name>
<evidence type="ECO:0000256" key="1">
    <source>
        <dbReference type="SAM" id="MobiDB-lite"/>
    </source>
</evidence>
<dbReference type="EMBL" id="JANQDX010000006">
    <property type="protein sequence ID" value="KAL0923002.1"/>
    <property type="molecule type" value="Genomic_DNA"/>
</dbReference>
<comment type="caution">
    <text evidence="3">The sequence shown here is derived from an EMBL/GenBank/DDBJ whole genome shotgun (WGS) entry which is preliminary data.</text>
</comment>
<dbReference type="Proteomes" id="UP001552299">
    <property type="component" value="Unassembled WGS sequence"/>
</dbReference>
<protein>
    <submittedName>
        <fullName evidence="3">Uncharacterized protein</fullName>
    </submittedName>
</protein>
<evidence type="ECO:0000256" key="2">
    <source>
        <dbReference type="SAM" id="Phobius"/>
    </source>
</evidence>
<feature type="transmembrane region" description="Helical" evidence="2">
    <location>
        <begin position="44"/>
        <end position="66"/>
    </location>
</feature>
<keyword evidence="2" id="KW-0812">Transmembrane</keyword>
<feature type="compositionally biased region" description="Polar residues" evidence="1">
    <location>
        <begin position="402"/>
        <end position="413"/>
    </location>
</feature>
<organism evidence="3 4">
    <name type="scientific">Dendrobium thyrsiflorum</name>
    <name type="common">Pinecone-like raceme dendrobium</name>
    <name type="synonym">Orchid</name>
    <dbReference type="NCBI Taxonomy" id="117978"/>
    <lineage>
        <taxon>Eukaryota</taxon>
        <taxon>Viridiplantae</taxon>
        <taxon>Streptophyta</taxon>
        <taxon>Embryophyta</taxon>
        <taxon>Tracheophyta</taxon>
        <taxon>Spermatophyta</taxon>
        <taxon>Magnoliopsida</taxon>
        <taxon>Liliopsida</taxon>
        <taxon>Asparagales</taxon>
        <taxon>Orchidaceae</taxon>
        <taxon>Epidendroideae</taxon>
        <taxon>Malaxideae</taxon>
        <taxon>Dendrobiinae</taxon>
        <taxon>Dendrobium</taxon>
    </lineage>
</organism>
<feature type="region of interest" description="Disordered" evidence="1">
    <location>
        <begin position="386"/>
        <end position="452"/>
    </location>
</feature>
<keyword evidence="2" id="KW-1133">Transmembrane helix</keyword>
<feature type="compositionally biased region" description="Basic and acidic residues" evidence="1">
    <location>
        <begin position="386"/>
        <end position="400"/>
    </location>
</feature>
<keyword evidence="2" id="KW-0472">Membrane</keyword>